<comment type="pathway">
    <text evidence="1">Amino-acid biosynthesis; L-asparagine biosynthesis; L-asparagine from L-aspartate (L-Gln route): step 1/1.</text>
</comment>
<dbReference type="EC" id="6.3.5.4" evidence="3"/>
<dbReference type="Pfam" id="PF00733">
    <property type="entry name" value="Asn_synthase"/>
    <property type="match status" value="1"/>
</dbReference>
<dbReference type="GO" id="GO:0005829">
    <property type="term" value="C:cytosol"/>
    <property type="evidence" value="ECO:0007669"/>
    <property type="project" value="TreeGrafter"/>
</dbReference>
<dbReference type="CDD" id="cd01991">
    <property type="entry name" value="Asn_synthase_B_C"/>
    <property type="match status" value="1"/>
</dbReference>
<sequence length="617" mass="68950">MCGICGHVDLDRRPVDPEPVQVMLDAMVHRGPDAGGMHQAPGIVAGIRRLAVIDPEHGDQPISSEDGGVTVVFNGEIYNFRELREDLERRGHAFRTGSDTEVLVHLWEEHGPEMVHRLNGMFAFCIHENNTGRTFIARDRLGIKPLYYRLHGRSLIFASEISVLLRHPGVGRTVDMDALPLLYAMQYLPGDRTIQQDVRKLLPGHWILAESGEATIREYYRIPTPQPGEPVSKERLAEELRELLEDAVRCRTMADVPLGMFLSGGVDSGVVLSLLAAATDRPVRTFSVGFDGPERFDERKYARLLAERYGSEHEELVVSAADIGRMLPEMVQRLDEPVTDPAMIPTWLLSEFARREVTVVLTGEGADELFAGYRRYLYQKKYGWFSGMPGARSLADSALGRSSPGRAGQALAALAEPDAGLNHLYWSMIVPVATAGNLFGQDRFKGMLQQTASGFDRYFDGAKSRLSGSLVADQNEWLPHNLLAKVDRATMAFSLEARVPFLDHRVLEWTSRLQDRYRIDGGLTKAILRHAFRKDLPQEILNRPKRGFDLPLGDWIRGPLRELTSNMFSDASLARWEGLDAGAARRMLARHLAGGKDLGLPLFNLLSILLFLERRAG</sequence>
<protein>
    <recommendedName>
        <fullName evidence="3">asparagine synthase (glutamine-hydrolyzing)</fullName>
        <ecNumber evidence="3">6.3.5.4</ecNumber>
    </recommendedName>
</protein>
<keyword evidence="6 8" id="KW-0315">Glutamine amidotransferase</keyword>
<dbReference type="Pfam" id="PF13537">
    <property type="entry name" value="GATase_7"/>
    <property type="match status" value="1"/>
</dbReference>
<dbReference type="InterPro" id="IPR051786">
    <property type="entry name" value="ASN_synthetase/amidase"/>
</dbReference>
<comment type="catalytic activity">
    <reaction evidence="7">
        <text>L-aspartate + L-glutamine + ATP + H2O = L-asparagine + L-glutamate + AMP + diphosphate + H(+)</text>
        <dbReference type="Rhea" id="RHEA:12228"/>
        <dbReference type="ChEBI" id="CHEBI:15377"/>
        <dbReference type="ChEBI" id="CHEBI:15378"/>
        <dbReference type="ChEBI" id="CHEBI:29985"/>
        <dbReference type="ChEBI" id="CHEBI:29991"/>
        <dbReference type="ChEBI" id="CHEBI:30616"/>
        <dbReference type="ChEBI" id="CHEBI:33019"/>
        <dbReference type="ChEBI" id="CHEBI:58048"/>
        <dbReference type="ChEBI" id="CHEBI:58359"/>
        <dbReference type="ChEBI" id="CHEBI:456215"/>
        <dbReference type="EC" id="6.3.5.4"/>
    </reaction>
</comment>
<name>A0A8J6Y5R0_9BACT</name>
<dbReference type="Proteomes" id="UP000648239">
    <property type="component" value="Unassembled WGS sequence"/>
</dbReference>
<evidence type="ECO:0000256" key="6">
    <source>
        <dbReference type="ARBA" id="ARBA00022962"/>
    </source>
</evidence>
<dbReference type="InterPro" id="IPR014729">
    <property type="entry name" value="Rossmann-like_a/b/a_fold"/>
</dbReference>
<evidence type="ECO:0000313" key="13">
    <source>
        <dbReference type="Proteomes" id="UP000648239"/>
    </source>
</evidence>
<dbReference type="PIRSF" id="PIRSF001589">
    <property type="entry name" value="Asn_synthetase_glu-h"/>
    <property type="match status" value="1"/>
</dbReference>
<feature type="site" description="Important for beta-aspartyl-AMP intermediate formation" evidence="10">
    <location>
        <position position="364"/>
    </location>
</feature>
<keyword evidence="8" id="KW-0061">Asparagine biosynthesis</keyword>
<feature type="binding site" evidence="9">
    <location>
        <position position="99"/>
    </location>
    <ligand>
        <name>L-glutamine</name>
        <dbReference type="ChEBI" id="CHEBI:58359"/>
    </ligand>
</feature>
<evidence type="ECO:0000256" key="2">
    <source>
        <dbReference type="ARBA" id="ARBA00005752"/>
    </source>
</evidence>
<organism evidence="12 13">
    <name type="scientific">Candidatus Polarisedimenticola svalbardensis</name>
    <dbReference type="NCBI Taxonomy" id="2886004"/>
    <lineage>
        <taxon>Bacteria</taxon>
        <taxon>Pseudomonadati</taxon>
        <taxon>Acidobacteriota</taxon>
        <taxon>Candidatus Polarisedimenticolia</taxon>
        <taxon>Candidatus Polarisedimenticolales</taxon>
        <taxon>Candidatus Polarisedimenticolaceae</taxon>
        <taxon>Candidatus Polarisedimenticola</taxon>
    </lineage>
</organism>
<dbReference type="GO" id="GO:0005524">
    <property type="term" value="F:ATP binding"/>
    <property type="evidence" value="ECO:0007669"/>
    <property type="project" value="UniProtKB-KW"/>
</dbReference>
<evidence type="ECO:0000256" key="8">
    <source>
        <dbReference type="PIRSR" id="PIRSR001589-1"/>
    </source>
</evidence>
<feature type="binding site" evidence="9">
    <location>
        <position position="288"/>
    </location>
    <ligand>
        <name>ATP</name>
        <dbReference type="ChEBI" id="CHEBI:30616"/>
    </ligand>
</feature>
<evidence type="ECO:0000256" key="9">
    <source>
        <dbReference type="PIRSR" id="PIRSR001589-2"/>
    </source>
</evidence>
<keyword evidence="5 9" id="KW-0067">ATP-binding</keyword>
<keyword evidence="12" id="KW-0436">Ligase</keyword>
<dbReference type="InterPro" id="IPR029055">
    <property type="entry name" value="Ntn_hydrolases_N"/>
</dbReference>
<evidence type="ECO:0000256" key="4">
    <source>
        <dbReference type="ARBA" id="ARBA00022741"/>
    </source>
</evidence>
<evidence type="ECO:0000256" key="1">
    <source>
        <dbReference type="ARBA" id="ARBA00005187"/>
    </source>
</evidence>
<keyword evidence="8" id="KW-0028">Amino-acid biosynthesis</keyword>
<dbReference type="PANTHER" id="PTHR43284:SF1">
    <property type="entry name" value="ASPARAGINE SYNTHETASE"/>
    <property type="match status" value="1"/>
</dbReference>
<dbReference type="PROSITE" id="PS51278">
    <property type="entry name" value="GATASE_TYPE_2"/>
    <property type="match status" value="1"/>
</dbReference>
<reference evidence="12 13" key="1">
    <citation type="submission" date="2020-08" db="EMBL/GenBank/DDBJ databases">
        <title>Acidobacteriota in marine sediments use diverse sulfur dissimilation pathways.</title>
        <authorList>
            <person name="Wasmund K."/>
        </authorList>
    </citation>
    <scope>NUCLEOTIDE SEQUENCE [LARGE SCALE GENOMIC DNA]</scope>
    <source>
        <strain evidence="12">MAG AM4</strain>
    </source>
</reference>
<accession>A0A8J6Y5R0</accession>
<dbReference type="AlphaFoldDB" id="A0A8J6Y5R0"/>
<proteinExistence type="inferred from homology"/>
<evidence type="ECO:0000256" key="7">
    <source>
        <dbReference type="ARBA" id="ARBA00048741"/>
    </source>
</evidence>
<dbReference type="NCBIfam" id="TIGR01536">
    <property type="entry name" value="asn_synth_AEB"/>
    <property type="match status" value="1"/>
</dbReference>
<evidence type="ECO:0000256" key="3">
    <source>
        <dbReference type="ARBA" id="ARBA00012737"/>
    </source>
</evidence>
<dbReference type="SUPFAM" id="SSF52402">
    <property type="entry name" value="Adenine nucleotide alpha hydrolases-like"/>
    <property type="match status" value="1"/>
</dbReference>
<comment type="similarity">
    <text evidence="2">Belongs to the asparagine synthetase family.</text>
</comment>
<keyword evidence="4 9" id="KW-0547">Nucleotide-binding</keyword>
<comment type="caution">
    <text evidence="12">The sequence shown here is derived from an EMBL/GenBank/DDBJ whole genome shotgun (WGS) entry which is preliminary data.</text>
</comment>
<dbReference type="InterPro" id="IPR017932">
    <property type="entry name" value="GATase_2_dom"/>
</dbReference>
<gene>
    <name evidence="12" type="primary">asnB</name>
    <name evidence="12" type="ORF">IFK94_11190</name>
</gene>
<dbReference type="SUPFAM" id="SSF56235">
    <property type="entry name" value="N-terminal nucleophile aminohydrolases (Ntn hydrolases)"/>
    <property type="match status" value="1"/>
</dbReference>
<dbReference type="EMBL" id="JACXWD010000039">
    <property type="protein sequence ID" value="MBD3868679.1"/>
    <property type="molecule type" value="Genomic_DNA"/>
</dbReference>
<evidence type="ECO:0000256" key="10">
    <source>
        <dbReference type="PIRSR" id="PIRSR001589-3"/>
    </source>
</evidence>
<dbReference type="InterPro" id="IPR006426">
    <property type="entry name" value="Asn_synth_AEB"/>
</dbReference>
<dbReference type="PANTHER" id="PTHR43284">
    <property type="entry name" value="ASPARAGINE SYNTHETASE (GLUTAMINE-HYDROLYZING)"/>
    <property type="match status" value="1"/>
</dbReference>
<dbReference type="GO" id="GO:0006529">
    <property type="term" value="P:asparagine biosynthetic process"/>
    <property type="evidence" value="ECO:0007669"/>
    <property type="project" value="UniProtKB-KW"/>
</dbReference>
<dbReference type="CDD" id="cd00712">
    <property type="entry name" value="AsnB"/>
    <property type="match status" value="1"/>
</dbReference>
<evidence type="ECO:0000256" key="5">
    <source>
        <dbReference type="ARBA" id="ARBA00022840"/>
    </source>
</evidence>
<dbReference type="Gene3D" id="3.60.20.10">
    <property type="entry name" value="Glutamine Phosphoribosylpyrophosphate, subunit 1, domain 1"/>
    <property type="match status" value="1"/>
</dbReference>
<dbReference type="Gene3D" id="3.40.50.620">
    <property type="entry name" value="HUPs"/>
    <property type="match status" value="1"/>
</dbReference>
<evidence type="ECO:0000259" key="11">
    <source>
        <dbReference type="PROSITE" id="PS51278"/>
    </source>
</evidence>
<dbReference type="InterPro" id="IPR033738">
    <property type="entry name" value="AsnB_N"/>
</dbReference>
<feature type="active site" description="For GATase activity" evidence="8">
    <location>
        <position position="2"/>
    </location>
</feature>
<dbReference type="GO" id="GO:0004066">
    <property type="term" value="F:asparagine synthase (glutamine-hydrolyzing) activity"/>
    <property type="evidence" value="ECO:0007669"/>
    <property type="project" value="UniProtKB-EC"/>
</dbReference>
<dbReference type="InterPro" id="IPR001962">
    <property type="entry name" value="Asn_synthase"/>
</dbReference>
<feature type="domain" description="Glutamine amidotransferase type-2" evidence="11">
    <location>
        <begin position="2"/>
        <end position="212"/>
    </location>
</feature>
<evidence type="ECO:0000313" key="12">
    <source>
        <dbReference type="EMBL" id="MBD3868679.1"/>
    </source>
</evidence>